<feature type="region of interest" description="Disordered" evidence="1">
    <location>
        <begin position="211"/>
        <end position="230"/>
    </location>
</feature>
<feature type="region of interest" description="Disordered" evidence="1">
    <location>
        <begin position="148"/>
        <end position="185"/>
    </location>
</feature>
<feature type="compositionally biased region" description="Basic and acidic residues" evidence="1">
    <location>
        <begin position="14"/>
        <end position="25"/>
    </location>
</feature>
<dbReference type="OrthoDB" id="5397087at2759"/>
<feature type="compositionally biased region" description="Polar residues" evidence="1">
    <location>
        <begin position="155"/>
        <end position="172"/>
    </location>
</feature>
<sequence length="458" mass="50702">MPAERRQFQLNKPVKTERTHEENQERAYIAASRRSDRSLEARIESARRASEIHKRRTGRGLRVTEQDVINEEMYEEEDDDLPTQYQRLNAHLHTTSVMFNKKLHDYIATQHGVRNMFMSQYQTPPYQQAAGPSAGPMPQAQANNWLNPSMLPPQQMFNPSNPQGIQQTQHFPSSPGAPQGFRQSPYYIPQRTHSHQRSLSIQMPSTANFEAVSPQVNSAATTPQGETTRRMSLPPHAFQQQANTPVDVKPQQLALSQSQSPVLHQLSASPQVASSNDGSVHQSPLASTEAGTPNSMTFSPVNYPYSSQVLNSNPLTMSMPPETQQFIGSAMDPDDPRTALFMSGSDSLPQPFAPTYTYNPNPKTRIASSMANLEQPAGSAQTLSPDLSLKLENEADTVPSDLTSISAGFYNTDSFLTPGNGDYNAFFDFTTGDSSYNGDDHAGTDQLDGNNFVDWDKC</sequence>
<gene>
    <name evidence="2" type="ORF">LEMA_P097940.1</name>
</gene>
<dbReference type="InParanoid" id="E5A440"/>
<feature type="compositionally biased region" description="Polar residues" evidence="1">
    <location>
        <begin position="211"/>
        <end position="226"/>
    </location>
</feature>
<dbReference type="STRING" id="985895.E5A440"/>
<dbReference type="EMBL" id="FP929133">
    <property type="protein sequence ID" value="CBX98385.1"/>
    <property type="molecule type" value="Genomic_DNA"/>
</dbReference>
<evidence type="ECO:0000256" key="1">
    <source>
        <dbReference type="SAM" id="MobiDB-lite"/>
    </source>
</evidence>
<dbReference type="HOGENOM" id="CLU_039192_1_0_1"/>
<protein>
    <submittedName>
        <fullName evidence="2">Uncharacterized protein</fullName>
    </submittedName>
</protein>
<dbReference type="eggNOG" id="ENOG502S5P0">
    <property type="taxonomic scope" value="Eukaryota"/>
</dbReference>
<evidence type="ECO:0000313" key="2">
    <source>
        <dbReference type="EMBL" id="CBX98385.1"/>
    </source>
</evidence>
<dbReference type="VEuPathDB" id="FungiDB:LEMA_P097940.1"/>
<dbReference type="Proteomes" id="UP000002668">
    <property type="component" value="Genome"/>
</dbReference>
<dbReference type="AlphaFoldDB" id="E5A440"/>
<dbReference type="OMA" id="RNMFMSQ"/>
<name>E5A440_LEPMJ</name>
<accession>E5A440</accession>
<proteinExistence type="predicted"/>
<feature type="region of interest" description="Disordered" evidence="1">
    <location>
        <begin position="1"/>
        <end position="33"/>
    </location>
</feature>
<feature type="region of interest" description="Disordered" evidence="1">
    <location>
        <begin position="252"/>
        <end position="296"/>
    </location>
</feature>
<feature type="compositionally biased region" description="Polar residues" evidence="1">
    <location>
        <begin position="266"/>
        <end position="296"/>
    </location>
</feature>
<reference evidence="3" key="1">
    <citation type="journal article" date="2011" name="Nat. Commun.">
        <title>Effector diversification within compartments of the Leptosphaeria maculans genome affected by Repeat-Induced Point mutations.</title>
        <authorList>
            <person name="Rouxel T."/>
            <person name="Grandaubert J."/>
            <person name="Hane J.K."/>
            <person name="Hoede C."/>
            <person name="van de Wouw A.P."/>
            <person name="Couloux A."/>
            <person name="Dominguez V."/>
            <person name="Anthouard V."/>
            <person name="Bally P."/>
            <person name="Bourras S."/>
            <person name="Cozijnsen A.J."/>
            <person name="Ciuffetti L.M."/>
            <person name="Degrave A."/>
            <person name="Dilmaghani A."/>
            <person name="Duret L."/>
            <person name="Fudal I."/>
            <person name="Goodwin S.B."/>
            <person name="Gout L."/>
            <person name="Glaser N."/>
            <person name="Linglin J."/>
            <person name="Kema G.H.J."/>
            <person name="Lapalu N."/>
            <person name="Lawrence C.B."/>
            <person name="May K."/>
            <person name="Meyer M."/>
            <person name="Ollivier B."/>
            <person name="Poulain J."/>
            <person name="Schoch C.L."/>
            <person name="Simon A."/>
            <person name="Spatafora J.W."/>
            <person name="Stachowiak A."/>
            <person name="Turgeon B.G."/>
            <person name="Tyler B.M."/>
            <person name="Vincent D."/>
            <person name="Weissenbach J."/>
            <person name="Amselem J."/>
            <person name="Quesneville H."/>
            <person name="Oliver R.P."/>
            <person name="Wincker P."/>
            <person name="Balesdent M.-H."/>
            <person name="Howlett B.J."/>
        </authorList>
    </citation>
    <scope>NUCLEOTIDE SEQUENCE [LARGE SCALE GENOMIC DNA]</scope>
    <source>
        <strain evidence="3">JN3 / isolate v23.1.3 / race Av1-4-5-6-7-8</strain>
    </source>
</reference>
<dbReference type="GeneID" id="13286453"/>
<evidence type="ECO:0000313" key="3">
    <source>
        <dbReference type="Proteomes" id="UP000002668"/>
    </source>
</evidence>
<organism evidence="3">
    <name type="scientific">Leptosphaeria maculans (strain JN3 / isolate v23.1.3 / race Av1-4-5-6-7-8)</name>
    <name type="common">Blackleg fungus</name>
    <name type="synonym">Phoma lingam</name>
    <dbReference type="NCBI Taxonomy" id="985895"/>
    <lineage>
        <taxon>Eukaryota</taxon>
        <taxon>Fungi</taxon>
        <taxon>Dikarya</taxon>
        <taxon>Ascomycota</taxon>
        <taxon>Pezizomycotina</taxon>
        <taxon>Dothideomycetes</taxon>
        <taxon>Pleosporomycetidae</taxon>
        <taxon>Pleosporales</taxon>
        <taxon>Pleosporineae</taxon>
        <taxon>Leptosphaeriaceae</taxon>
        <taxon>Plenodomus</taxon>
        <taxon>Plenodomus lingam/Leptosphaeria maculans species complex</taxon>
    </lineage>
</organism>
<keyword evidence="3" id="KW-1185">Reference proteome</keyword>